<evidence type="ECO:0000256" key="6">
    <source>
        <dbReference type="SAM" id="MobiDB-lite"/>
    </source>
</evidence>
<evidence type="ECO:0000256" key="3">
    <source>
        <dbReference type="ARBA" id="ARBA00022777"/>
    </source>
</evidence>
<keyword evidence="1" id="KW-0808">Transferase</keyword>
<evidence type="ECO:0000313" key="9">
    <source>
        <dbReference type="Proteomes" id="UP000799440"/>
    </source>
</evidence>
<feature type="compositionally biased region" description="Polar residues" evidence="6">
    <location>
        <begin position="511"/>
        <end position="522"/>
    </location>
</feature>
<sequence length="1021" mass="112244">MDFGFSSHGDGGTMHLASPTHRHNYGLEMGTSLKQIRRSLSRSPSKPSRFQLRRSESSGSPISPLALSRAFSPKQLFTDRSPAPFTPQTPAAPNPKKRIALRRSTPLRFSPRNHNQPPIKSPRRVLADSTNNGNASPFPCFMRGGEENMDTTPVSPKKVDAPPQSPPLLEMDDTHVHLPPPHVWNDLSTSATPPRATPMKRTDGIMNLDVASGDSPTAKRRSMHAPFGSAMQTDLDVFDATPGAQEPEPMNSNDLDLDLDMNLDLGFGSPVPFSSVHAARSPLRKSNSLRKSTLSQRFGARSMQRPEGDFALSFAPSKPRQRVSLDSAVALDGSPCQTPARRPLQPLFPRPAQPHPLSQALSPSFSTPEQPNKEMKNAPAPSMGAPRKHPFSRSLPLNMQRPAELVSEFETPMGYKAARPDPEAFMSTGLLSKKNRNLDVENAINRYQPPGTPSKRASFPPQIASPSFRRGSLFQDRLQQHAFGQPSTPYTVHRQTSSAALGRGVGIFGSSNVRTQRRSSFGSVDDETSRSPLGSRMMESQSSTEDMPPTPTKQTDAFGRRKDSSLRRQTFGHRRISLGSDTFAAPEVPQTPTMGFPPRNPGSPHTPSGSFTPPDPSSLSISGRNQPFNSSTNFAPATPTTPRDSSFLKSSLGVSGFGGSLSGNDFDVSLYERFDSVSLAGKGVFSSVYRAEKRVARAPGFSPRTQVWAVKKSIKPFAGPNDRQKKLNEVRILEELKGHEHVISLEDHWEVNGHLYIQTEYCEEGNLQNFLDHAGNKGRLDEFRIWKILLEITLGVKHIHERGFVHLDLKPANVLITFDGVLKIADFGMATTWPVPPNTDGEGDRTYMAPEALHGRFDKPCDIFTIGLILLEAASNFSLPENGASWQRLRHGDLSEIPSLTWSSDLSLQEFSGEPFTLSSDDNSFEDSLRSSLQRYSGGLAEPPSFMVDNTDPHSLQQVAQWLLQPDPAARPTASEIYSSYGVQWVERRSRAGATIFEGIWGPADEVLDDRLNEGDKMDTD</sequence>
<keyword evidence="2" id="KW-0547">Nucleotide-binding</keyword>
<feature type="compositionally biased region" description="Polar residues" evidence="6">
    <location>
        <begin position="284"/>
        <end position="296"/>
    </location>
</feature>
<dbReference type="GO" id="GO:0004713">
    <property type="term" value="F:protein tyrosine kinase activity"/>
    <property type="evidence" value="ECO:0007669"/>
    <property type="project" value="TreeGrafter"/>
</dbReference>
<evidence type="ECO:0000259" key="7">
    <source>
        <dbReference type="PROSITE" id="PS50011"/>
    </source>
</evidence>
<keyword evidence="3 8" id="KW-0418">Kinase</keyword>
<dbReference type="AlphaFoldDB" id="A0A6A6VBA3"/>
<dbReference type="SMART" id="SM00220">
    <property type="entry name" value="S_TKc"/>
    <property type="match status" value="1"/>
</dbReference>
<evidence type="ECO:0000256" key="5">
    <source>
        <dbReference type="ARBA" id="ARBA00037982"/>
    </source>
</evidence>
<proteinExistence type="inferred from homology"/>
<feature type="compositionally biased region" description="Polar residues" evidence="6">
    <location>
        <begin position="603"/>
        <end position="644"/>
    </location>
</feature>
<feature type="region of interest" description="Disordered" evidence="6">
    <location>
        <begin position="330"/>
        <end position="395"/>
    </location>
</feature>
<feature type="compositionally biased region" description="Pro residues" evidence="6">
    <location>
        <begin position="84"/>
        <end position="93"/>
    </location>
</feature>
<dbReference type="GO" id="GO:0110031">
    <property type="term" value="P:negative regulation of G2/MI transition of meiotic cell cycle"/>
    <property type="evidence" value="ECO:0007669"/>
    <property type="project" value="TreeGrafter"/>
</dbReference>
<dbReference type="SUPFAM" id="SSF56112">
    <property type="entry name" value="Protein kinase-like (PK-like)"/>
    <property type="match status" value="1"/>
</dbReference>
<name>A0A6A6VBA3_9PLEO</name>
<evidence type="ECO:0000256" key="2">
    <source>
        <dbReference type="ARBA" id="ARBA00022741"/>
    </source>
</evidence>
<dbReference type="InterPro" id="IPR050339">
    <property type="entry name" value="CC_SR_Kinase"/>
</dbReference>
<feature type="region of interest" description="Disordered" evidence="6">
    <location>
        <begin position="1"/>
        <end position="132"/>
    </location>
</feature>
<gene>
    <name evidence="8" type="ORF">M011DRAFT_477663</name>
</gene>
<dbReference type="InterPro" id="IPR000719">
    <property type="entry name" value="Prot_kinase_dom"/>
</dbReference>
<dbReference type="PANTHER" id="PTHR11042">
    <property type="entry name" value="EUKARYOTIC TRANSLATION INITIATION FACTOR 2-ALPHA KINASE EIF2-ALPHA KINASE -RELATED"/>
    <property type="match status" value="1"/>
</dbReference>
<dbReference type="Gene3D" id="1.10.510.10">
    <property type="entry name" value="Transferase(Phosphotransferase) domain 1"/>
    <property type="match status" value="1"/>
</dbReference>
<dbReference type="GO" id="GO:0005524">
    <property type="term" value="F:ATP binding"/>
    <property type="evidence" value="ECO:0007669"/>
    <property type="project" value="UniProtKB-KW"/>
</dbReference>
<dbReference type="Pfam" id="PF00069">
    <property type="entry name" value="Pkinase"/>
    <property type="match status" value="1"/>
</dbReference>
<feature type="region of interest" description="Disordered" evidence="6">
    <location>
        <begin position="511"/>
        <end position="644"/>
    </location>
</feature>
<evidence type="ECO:0000256" key="1">
    <source>
        <dbReference type="ARBA" id="ARBA00022679"/>
    </source>
</evidence>
<dbReference type="Gene3D" id="3.30.200.20">
    <property type="entry name" value="Phosphorylase Kinase, domain 1"/>
    <property type="match status" value="1"/>
</dbReference>
<feature type="compositionally biased region" description="Polar residues" evidence="6">
    <location>
        <begin position="359"/>
        <end position="370"/>
    </location>
</feature>
<accession>A0A6A6VBA3</accession>
<reference evidence="8" key="1">
    <citation type="journal article" date="2020" name="Stud. Mycol.">
        <title>101 Dothideomycetes genomes: a test case for predicting lifestyles and emergence of pathogens.</title>
        <authorList>
            <person name="Haridas S."/>
            <person name="Albert R."/>
            <person name="Binder M."/>
            <person name="Bloem J."/>
            <person name="Labutti K."/>
            <person name="Salamov A."/>
            <person name="Andreopoulos B."/>
            <person name="Baker S."/>
            <person name="Barry K."/>
            <person name="Bills G."/>
            <person name="Bluhm B."/>
            <person name="Cannon C."/>
            <person name="Castanera R."/>
            <person name="Culley D."/>
            <person name="Daum C."/>
            <person name="Ezra D."/>
            <person name="Gonzalez J."/>
            <person name="Henrissat B."/>
            <person name="Kuo A."/>
            <person name="Liang C."/>
            <person name="Lipzen A."/>
            <person name="Lutzoni F."/>
            <person name="Magnuson J."/>
            <person name="Mondo S."/>
            <person name="Nolan M."/>
            <person name="Ohm R."/>
            <person name="Pangilinan J."/>
            <person name="Park H.-J."/>
            <person name="Ramirez L."/>
            <person name="Alfaro M."/>
            <person name="Sun H."/>
            <person name="Tritt A."/>
            <person name="Yoshinaga Y."/>
            <person name="Zwiers L.-H."/>
            <person name="Turgeon B."/>
            <person name="Goodwin S."/>
            <person name="Spatafora J."/>
            <person name="Crous P."/>
            <person name="Grigoriev I."/>
        </authorList>
    </citation>
    <scope>NUCLEOTIDE SEQUENCE</scope>
    <source>
        <strain evidence="8">CBS 119925</strain>
    </source>
</reference>
<dbReference type="GO" id="GO:0005634">
    <property type="term" value="C:nucleus"/>
    <property type="evidence" value="ECO:0007669"/>
    <property type="project" value="TreeGrafter"/>
</dbReference>
<dbReference type="InterPro" id="IPR011009">
    <property type="entry name" value="Kinase-like_dom_sf"/>
</dbReference>
<keyword evidence="9" id="KW-1185">Reference proteome</keyword>
<protein>
    <submittedName>
        <fullName evidence="8">Kinase-like protein</fullName>
    </submittedName>
</protein>
<dbReference type="EMBL" id="MU006575">
    <property type="protein sequence ID" value="KAF2746820.1"/>
    <property type="molecule type" value="Genomic_DNA"/>
</dbReference>
<dbReference type="InterPro" id="IPR008271">
    <property type="entry name" value="Ser/Thr_kinase_AS"/>
</dbReference>
<keyword evidence="4" id="KW-0067">ATP-binding</keyword>
<feature type="domain" description="Protein kinase" evidence="7">
    <location>
        <begin position="674"/>
        <end position="986"/>
    </location>
</feature>
<evidence type="ECO:0000256" key="4">
    <source>
        <dbReference type="ARBA" id="ARBA00022840"/>
    </source>
</evidence>
<organism evidence="8 9">
    <name type="scientific">Sporormia fimetaria CBS 119925</name>
    <dbReference type="NCBI Taxonomy" id="1340428"/>
    <lineage>
        <taxon>Eukaryota</taxon>
        <taxon>Fungi</taxon>
        <taxon>Dikarya</taxon>
        <taxon>Ascomycota</taxon>
        <taxon>Pezizomycotina</taxon>
        <taxon>Dothideomycetes</taxon>
        <taxon>Pleosporomycetidae</taxon>
        <taxon>Pleosporales</taxon>
        <taxon>Sporormiaceae</taxon>
        <taxon>Sporormia</taxon>
    </lineage>
</organism>
<feature type="region of interest" description="Disordered" evidence="6">
    <location>
        <begin position="278"/>
        <end position="305"/>
    </location>
</feature>
<comment type="similarity">
    <text evidence="5">Belongs to the protein kinase superfamily. Ser/Thr protein kinase family. GCN2 subfamily.</text>
</comment>
<dbReference type="OrthoDB" id="5337378at2759"/>
<dbReference type="Proteomes" id="UP000799440">
    <property type="component" value="Unassembled WGS sequence"/>
</dbReference>
<dbReference type="PROSITE" id="PS50011">
    <property type="entry name" value="PROTEIN_KINASE_DOM"/>
    <property type="match status" value="1"/>
</dbReference>
<dbReference type="PANTHER" id="PTHR11042:SF196">
    <property type="entry name" value="MITOSIS INHIBITOR PROTEIN KINASE SWE1"/>
    <property type="match status" value="1"/>
</dbReference>
<evidence type="ECO:0000313" key="8">
    <source>
        <dbReference type="EMBL" id="KAF2746820.1"/>
    </source>
</evidence>
<dbReference type="PROSITE" id="PS00108">
    <property type="entry name" value="PROTEIN_KINASE_ST"/>
    <property type="match status" value="1"/>
</dbReference>
<dbReference type="GO" id="GO:0005737">
    <property type="term" value="C:cytoplasm"/>
    <property type="evidence" value="ECO:0007669"/>
    <property type="project" value="TreeGrafter"/>
</dbReference>